<proteinExistence type="predicted"/>
<keyword evidence="1" id="KW-0540">Nuclease</keyword>
<keyword evidence="1" id="KW-0378">Hydrolase</keyword>
<evidence type="ECO:0000313" key="2">
    <source>
        <dbReference type="Proteomes" id="UP001592528"/>
    </source>
</evidence>
<accession>A0ABV6UHC4</accession>
<organism evidence="1 2">
    <name type="scientific">Streptacidiphilus cavernicola</name>
    <dbReference type="NCBI Taxonomy" id="3342716"/>
    <lineage>
        <taxon>Bacteria</taxon>
        <taxon>Bacillati</taxon>
        <taxon>Actinomycetota</taxon>
        <taxon>Actinomycetes</taxon>
        <taxon>Kitasatosporales</taxon>
        <taxon>Streptomycetaceae</taxon>
        <taxon>Streptacidiphilus</taxon>
    </lineage>
</organism>
<dbReference type="CDD" id="cd00085">
    <property type="entry name" value="HNHc"/>
    <property type="match status" value="1"/>
</dbReference>
<name>A0ABV6UHC4_9ACTN</name>
<comment type="caution">
    <text evidence="1">The sequence shown here is derived from an EMBL/GenBank/DDBJ whole genome shotgun (WGS) entry which is preliminary data.</text>
</comment>
<dbReference type="Gene3D" id="1.10.30.50">
    <property type="match status" value="1"/>
</dbReference>
<dbReference type="GO" id="GO:0004519">
    <property type="term" value="F:endonuclease activity"/>
    <property type="evidence" value="ECO:0007669"/>
    <property type="project" value="UniProtKB-KW"/>
</dbReference>
<keyword evidence="2" id="KW-1185">Reference proteome</keyword>
<protein>
    <submittedName>
        <fullName evidence="1">HNH endonuclease</fullName>
    </submittedName>
</protein>
<dbReference type="RefSeq" id="WP_051725671.1">
    <property type="nucleotide sequence ID" value="NZ_JBHEZZ010000003.1"/>
</dbReference>
<keyword evidence="1" id="KW-0255">Endonuclease</keyword>
<sequence>MIPLRRPALEERLDRRLVSRTAALVRSGATAEQARRAWSGAAALRRQLREALERMAPGVQRCMYCGDSHGASIDHFEPLARNPLKAFVWVNHLLACTHCNSNHKRDRFPVDASGDCLLVDPTQEDPADHLQLVLRSGEYRPRSEKGAVTIDVFGLNRRALVDGRAAAFVRCRSMLRDIHHQLGSAQGAEAGQVADALAIQPFADVLHAMQALREQPGAALVMGEPERESLRWLARRSG</sequence>
<reference evidence="1 2" key="1">
    <citation type="submission" date="2024-09" db="EMBL/GenBank/DDBJ databases">
        <authorList>
            <person name="Lee S.D."/>
        </authorList>
    </citation>
    <scope>NUCLEOTIDE SEQUENCE [LARGE SCALE GENOMIC DNA]</scope>
    <source>
        <strain evidence="1 2">N1-5</strain>
    </source>
</reference>
<dbReference type="Proteomes" id="UP001592528">
    <property type="component" value="Unassembled WGS sequence"/>
</dbReference>
<gene>
    <name evidence="1" type="ORF">ACEZDJ_06120</name>
</gene>
<dbReference type="InterPro" id="IPR003615">
    <property type="entry name" value="HNH_nuc"/>
</dbReference>
<evidence type="ECO:0000313" key="1">
    <source>
        <dbReference type="EMBL" id="MFC1400856.1"/>
    </source>
</evidence>
<dbReference type="EMBL" id="JBHEZZ010000003">
    <property type="protein sequence ID" value="MFC1400856.1"/>
    <property type="molecule type" value="Genomic_DNA"/>
</dbReference>